<dbReference type="GO" id="GO:0019632">
    <property type="term" value="P:shikimate metabolic process"/>
    <property type="evidence" value="ECO:0007669"/>
    <property type="project" value="TreeGrafter"/>
</dbReference>
<dbReference type="Pfam" id="PF08501">
    <property type="entry name" value="Shikimate_dh_N"/>
    <property type="match status" value="1"/>
</dbReference>
<name>X0TJL1_9ZZZZ</name>
<reference evidence="2" key="1">
    <citation type="journal article" date="2014" name="Front. Microbiol.">
        <title>High frequency of phylogenetically diverse reductive dehalogenase-homologous genes in deep subseafloor sedimentary metagenomes.</title>
        <authorList>
            <person name="Kawai M."/>
            <person name="Futagami T."/>
            <person name="Toyoda A."/>
            <person name="Takaki Y."/>
            <person name="Nishi S."/>
            <person name="Hori S."/>
            <person name="Arai W."/>
            <person name="Tsubouchi T."/>
            <person name="Morono Y."/>
            <person name="Uchiyama I."/>
            <person name="Ito T."/>
            <person name="Fujiyama A."/>
            <person name="Inagaki F."/>
            <person name="Takami H."/>
        </authorList>
    </citation>
    <scope>NUCLEOTIDE SEQUENCE</scope>
    <source>
        <strain evidence="2">Expedition CK06-06</strain>
    </source>
</reference>
<evidence type="ECO:0000313" key="2">
    <source>
        <dbReference type="EMBL" id="GAF93733.1"/>
    </source>
</evidence>
<dbReference type="InterPro" id="IPR013708">
    <property type="entry name" value="Shikimate_DH-bd_N"/>
</dbReference>
<dbReference type="InterPro" id="IPR022893">
    <property type="entry name" value="Shikimate_DH_fam"/>
</dbReference>
<proteinExistence type="predicted"/>
<comment type="caution">
    <text evidence="2">The sequence shown here is derived from an EMBL/GenBank/DDBJ whole genome shotgun (WGS) entry which is preliminary data.</text>
</comment>
<sequence length="85" mass="9531">MQQKLISSKTELVALFGNPARYSLSPLIHNAFLERTGIDAVYLTFEFSLKNLKEAFLGAKKLGILGLNITMPFKEYTYDLADSVD</sequence>
<dbReference type="Gene3D" id="3.40.50.10860">
    <property type="entry name" value="Leucine Dehydrogenase, chain A, domain 1"/>
    <property type="match status" value="1"/>
</dbReference>
<protein>
    <recommendedName>
        <fullName evidence="1">Shikimate dehydrogenase substrate binding N-terminal domain-containing protein</fullName>
    </recommendedName>
</protein>
<dbReference type="AlphaFoldDB" id="X0TJL1"/>
<dbReference type="GO" id="GO:0004764">
    <property type="term" value="F:shikimate 3-dehydrogenase (NADP+) activity"/>
    <property type="evidence" value="ECO:0007669"/>
    <property type="project" value="InterPro"/>
</dbReference>
<gene>
    <name evidence="2" type="ORF">S01H1_27957</name>
</gene>
<dbReference type="InterPro" id="IPR046346">
    <property type="entry name" value="Aminoacid_DH-like_N_sf"/>
</dbReference>
<evidence type="ECO:0000259" key="1">
    <source>
        <dbReference type="Pfam" id="PF08501"/>
    </source>
</evidence>
<dbReference type="PANTHER" id="PTHR21089:SF1">
    <property type="entry name" value="BIFUNCTIONAL 3-DEHYDROQUINATE DEHYDRATASE_SHIKIMATE DEHYDROGENASE, CHLOROPLASTIC"/>
    <property type="match status" value="1"/>
</dbReference>
<dbReference type="EMBL" id="BARS01017057">
    <property type="protein sequence ID" value="GAF93733.1"/>
    <property type="molecule type" value="Genomic_DNA"/>
</dbReference>
<dbReference type="PANTHER" id="PTHR21089">
    <property type="entry name" value="SHIKIMATE DEHYDROGENASE"/>
    <property type="match status" value="1"/>
</dbReference>
<dbReference type="SUPFAM" id="SSF53223">
    <property type="entry name" value="Aminoacid dehydrogenase-like, N-terminal domain"/>
    <property type="match status" value="1"/>
</dbReference>
<feature type="non-terminal residue" evidence="2">
    <location>
        <position position="85"/>
    </location>
</feature>
<accession>X0TJL1</accession>
<dbReference type="GO" id="GO:0009423">
    <property type="term" value="P:chorismate biosynthetic process"/>
    <property type="evidence" value="ECO:0007669"/>
    <property type="project" value="TreeGrafter"/>
</dbReference>
<organism evidence="2">
    <name type="scientific">marine sediment metagenome</name>
    <dbReference type="NCBI Taxonomy" id="412755"/>
    <lineage>
        <taxon>unclassified sequences</taxon>
        <taxon>metagenomes</taxon>
        <taxon>ecological metagenomes</taxon>
    </lineage>
</organism>
<feature type="domain" description="Shikimate dehydrogenase substrate binding N-terminal" evidence="1">
    <location>
        <begin position="15"/>
        <end position="84"/>
    </location>
</feature>